<keyword evidence="3" id="KW-0813">Transport</keyword>
<evidence type="ECO:0000313" key="11">
    <source>
        <dbReference type="EMBL" id="MFA9460153.1"/>
    </source>
</evidence>
<feature type="transmembrane region" description="Helical" evidence="9">
    <location>
        <begin position="268"/>
        <end position="288"/>
    </location>
</feature>
<dbReference type="PROSITE" id="PS51371">
    <property type="entry name" value="CBS"/>
    <property type="match status" value="2"/>
</dbReference>
<dbReference type="InterPro" id="IPR006667">
    <property type="entry name" value="SLC41_membr_dom"/>
</dbReference>
<keyword evidence="7 9" id="KW-0472">Membrane</keyword>
<dbReference type="SUPFAM" id="SSF161093">
    <property type="entry name" value="MgtE membrane domain-like"/>
    <property type="match status" value="1"/>
</dbReference>
<dbReference type="Pfam" id="PF00571">
    <property type="entry name" value="CBS"/>
    <property type="match status" value="2"/>
</dbReference>
<dbReference type="PANTHER" id="PTHR43773:SF1">
    <property type="entry name" value="MAGNESIUM TRANSPORTER MGTE"/>
    <property type="match status" value="1"/>
</dbReference>
<feature type="domain" description="CBS" evidence="10">
    <location>
        <begin position="186"/>
        <end position="244"/>
    </location>
</feature>
<dbReference type="RefSeq" id="WP_373654941.1">
    <property type="nucleotide sequence ID" value="NZ_JBGUAW010000003.1"/>
</dbReference>
<proteinExistence type="inferred from homology"/>
<dbReference type="InterPro" id="IPR036739">
    <property type="entry name" value="SLC41_membr_dom_sf"/>
</dbReference>
<dbReference type="SMART" id="SM00116">
    <property type="entry name" value="CBS"/>
    <property type="match status" value="2"/>
</dbReference>
<dbReference type="Pfam" id="PF01769">
    <property type="entry name" value="MgtE"/>
    <property type="match status" value="1"/>
</dbReference>
<comment type="caution">
    <text evidence="11">The sequence shown here is derived from an EMBL/GenBank/DDBJ whole genome shotgun (WGS) entry which is preliminary data.</text>
</comment>
<evidence type="ECO:0000256" key="8">
    <source>
        <dbReference type="PROSITE-ProRule" id="PRU00703"/>
    </source>
</evidence>
<keyword evidence="12" id="KW-1185">Reference proteome</keyword>
<dbReference type="Proteomes" id="UP001575181">
    <property type="component" value="Unassembled WGS sequence"/>
</dbReference>
<evidence type="ECO:0000256" key="9">
    <source>
        <dbReference type="SAM" id="Phobius"/>
    </source>
</evidence>
<name>A0ABV4TS43_9GAMM</name>
<dbReference type="PANTHER" id="PTHR43773">
    <property type="entry name" value="MAGNESIUM TRANSPORTER MGTE"/>
    <property type="match status" value="1"/>
</dbReference>
<feature type="transmembrane region" description="Helical" evidence="9">
    <location>
        <begin position="369"/>
        <end position="395"/>
    </location>
</feature>
<keyword evidence="5" id="KW-0460">Magnesium</keyword>
<sequence>MGAENAVAALNQRFLAGYPREAATRVAGLEPGTAAAILAGGDVETAARVWDHLPPDTGAELLERQESSLRTRLLAAMEPARAVRLLAGMEEPAREALLEALSPGVAKELRTLLAYPPETAGQWMDPRVTPLHSGDTVQEALQRIRRRGDSGAAVVYLVDEEERLVGQVPIRDLALADPDRTLGALARPADAAVSEFDPREELVDHLERYQVTSVPVVDYAGRLVGVLHQSSLVAAVQEDLSADLPAMVGASREERALSTVGFSVTRRLPWLFINLLTAFLAASVVGLFESTIARFTALAVLLPVVAGQSGNAGAQALAITMRGLALREITARHGWRVALKEVRVGALNGLAIAGACAGGVLVWSGSSGLALVIALSMVLAMVAAGLAGALIPVLLTRLGQDPAQSSTIILTTVTDVVGFAAFLGIASLLAGLL</sequence>
<dbReference type="InterPro" id="IPR046342">
    <property type="entry name" value="CBS_dom_sf"/>
</dbReference>
<comment type="similarity">
    <text evidence="2">Belongs to the SLC41A transporter family.</text>
</comment>
<organism evidence="11 12">
    <name type="scientific">Thiohalorhabdus methylotrophus</name>
    <dbReference type="NCBI Taxonomy" id="3242694"/>
    <lineage>
        <taxon>Bacteria</taxon>
        <taxon>Pseudomonadati</taxon>
        <taxon>Pseudomonadota</taxon>
        <taxon>Gammaproteobacteria</taxon>
        <taxon>Thiohalorhabdales</taxon>
        <taxon>Thiohalorhabdaceae</taxon>
        <taxon>Thiohalorhabdus</taxon>
    </lineage>
</organism>
<dbReference type="Pfam" id="PF03448">
    <property type="entry name" value="MgtE_N"/>
    <property type="match status" value="1"/>
</dbReference>
<dbReference type="Gene3D" id="1.25.60.10">
    <property type="entry name" value="MgtE N-terminal domain-like"/>
    <property type="match status" value="1"/>
</dbReference>
<feature type="transmembrane region" description="Helical" evidence="9">
    <location>
        <begin position="342"/>
        <end position="363"/>
    </location>
</feature>
<gene>
    <name evidence="11" type="ORF">ACERLL_04875</name>
</gene>
<dbReference type="InterPro" id="IPR006668">
    <property type="entry name" value="Mg_transptr_MgtE_intracell_dom"/>
</dbReference>
<dbReference type="SMART" id="SM00924">
    <property type="entry name" value="MgtE_N"/>
    <property type="match status" value="1"/>
</dbReference>
<keyword evidence="6 9" id="KW-1133">Transmembrane helix</keyword>
<dbReference type="EMBL" id="JBGUAW010000003">
    <property type="protein sequence ID" value="MFA9460153.1"/>
    <property type="molecule type" value="Genomic_DNA"/>
</dbReference>
<evidence type="ECO:0000259" key="10">
    <source>
        <dbReference type="PROSITE" id="PS51371"/>
    </source>
</evidence>
<reference evidence="11 12" key="1">
    <citation type="submission" date="2024-08" db="EMBL/GenBank/DDBJ databases">
        <title>Whole-genome sequencing of halo(alkali)philic microorganisms from hypersaline lakes.</title>
        <authorList>
            <person name="Sorokin D.Y."/>
            <person name="Merkel A.Y."/>
            <person name="Messina E."/>
            <person name="Yakimov M."/>
        </authorList>
    </citation>
    <scope>NUCLEOTIDE SEQUENCE [LARGE SCALE GENOMIC DNA]</scope>
    <source>
        <strain evidence="11 12">Cl-TMA</strain>
    </source>
</reference>
<dbReference type="CDD" id="cd04606">
    <property type="entry name" value="CBS_pair_Mg_transporter"/>
    <property type="match status" value="1"/>
</dbReference>
<dbReference type="SUPFAM" id="SSF158791">
    <property type="entry name" value="MgtE N-terminal domain-like"/>
    <property type="match status" value="1"/>
</dbReference>
<evidence type="ECO:0000256" key="1">
    <source>
        <dbReference type="ARBA" id="ARBA00004141"/>
    </source>
</evidence>
<dbReference type="InterPro" id="IPR038076">
    <property type="entry name" value="MgtE_N_sf"/>
</dbReference>
<feature type="domain" description="CBS" evidence="10">
    <location>
        <begin position="124"/>
        <end position="185"/>
    </location>
</feature>
<evidence type="ECO:0000256" key="7">
    <source>
        <dbReference type="ARBA" id="ARBA00023136"/>
    </source>
</evidence>
<evidence type="ECO:0000256" key="3">
    <source>
        <dbReference type="ARBA" id="ARBA00022448"/>
    </source>
</evidence>
<comment type="subcellular location">
    <subcellularLocation>
        <location evidence="1">Membrane</location>
        <topology evidence="1">Multi-pass membrane protein</topology>
    </subcellularLocation>
</comment>
<evidence type="ECO:0000256" key="5">
    <source>
        <dbReference type="ARBA" id="ARBA00022842"/>
    </source>
</evidence>
<keyword evidence="4 9" id="KW-0812">Transmembrane</keyword>
<dbReference type="Gene3D" id="1.10.357.20">
    <property type="entry name" value="SLC41 divalent cation transporters, integral membrane domain"/>
    <property type="match status" value="1"/>
</dbReference>
<keyword evidence="8" id="KW-0129">CBS domain</keyword>
<protein>
    <submittedName>
        <fullName evidence="11">Magnesium transporter</fullName>
    </submittedName>
</protein>
<accession>A0ABV4TS43</accession>
<dbReference type="InterPro" id="IPR006669">
    <property type="entry name" value="MgtE_transporter"/>
</dbReference>
<evidence type="ECO:0000256" key="6">
    <source>
        <dbReference type="ARBA" id="ARBA00022989"/>
    </source>
</evidence>
<dbReference type="Gene3D" id="3.10.580.10">
    <property type="entry name" value="CBS-domain"/>
    <property type="match status" value="1"/>
</dbReference>
<evidence type="ECO:0000256" key="2">
    <source>
        <dbReference type="ARBA" id="ARBA00009749"/>
    </source>
</evidence>
<evidence type="ECO:0000313" key="12">
    <source>
        <dbReference type="Proteomes" id="UP001575181"/>
    </source>
</evidence>
<evidence type="ECO:0000256" key="4">
    <source>
        <dbReference type="ARBA" id="ARBA00022692"/>
    </source>
</evidence>
<dbReference type="InterPro" id="IPR000644">
    <property type="entry name" value="CBS_dom"/>
</dbReference>
<feature type="transmembrane region" description="Helical" evidence="9">
    <location>
        <begin position="407"/>
        <end position="430"/>
    </location>
</feature>
<dbReference type="SUPFAM" id="SSF54631">
    <property type="entry name" value="CBS-domain pair"/>
    <property type="match status" value="1"/>
</dbReference>